<dbReference type="GO" id="GO:0005524">
    <property type="term" value="F:ATP binding"/>
    <property type="evidence" value="ECO:0007669"/>
    <property type="project" value="UniProtKB-KW"/>
</dbReference>
<accession>E6MH94</accession>
<dbReference type="InterPro" id="IPR003439">
    <property type="entry name" value="ABC_transporter-like_ATP-bd"/>
</dbReference>
<dbReference type="PANTHER" id="PTHR43776">
    <property type="entry name" value="TRANSPORT ATP-BINDING PROTEIN"/>
    <property type="match status" value="1"/>
</dbReference>
<gene>
    <name evidence="6" type="ORF">HMP0721_1379</name>
</gene>
<dbReference type="PANTHER" id="PTHR43776:SF8">
    <property type="entry name" value="ABC TRANSPORTER, ATP-BINDING PROTEIN"/>
    <property type="match status" value="1"/>
</dbReference>
<dbReference type="Pfam" id="PF00005">
    <property type="entry name" value="ABC_tran"/>
    <property type="match status" value="1"/>
</dbReference>
<evidence type="ECO:0000256" key="2">
    <source>
        <dbReference type="ARBA" id="ARBA00022448"/>
    </source>
</evidence>
<dbReference type="PROSITE" id="PS00211">
    <property type="entry name" value="ABC_TRANSPORTER_1"/>
    <property type="match status" value="1"/>
</dbReference>
<dbReference type="InterPro" id="IPR050319">
    <property type="entry name" value="ABC_transp_ATP-bind"/>
</dbReference>
<dbReference type="STRING" id="887929.HMP0721_1379"/>
<dbReference type="GO" id="GO:0015833">
    <property type="term" value="P:peptide transport"/>
    <property type="evidence" value="ECO:0007669"/>
    <property type="project" value="InterPro"/>
</dbReference>
<keyword evidence="7" id="KW-1185">Reference proteome</keyword>
<evidence type="ECO:0000256" key="4">
    <source>
        <dbReference type="ARBA" id="ARBA00022840"/>
    </source>
</evidence>
<dbReference type="InterPro" id="IPR017871">
    <property type="entry name" value="ABC_transporter-like_CS"/>
</dbReference>
<dbReference type="InterPro" id="IPR003593">
    <property type="entry name" value="AAA+_ATPase"/>
</dbReference>
<evidence type="ECO:0000313" key="7">
    <source>
        <dbReference type="Proteomes" id="UP000004754"/>
    </source>
</evidence>
<dbReference type="EMBL" id="AEQN01000016">
    <property type="protein sequence ID" value="EFV01984.1"/>
    <property type="molecule type" value="Genomic_DNA"/>
</dbReference>
<keyword evidence="4 6" id="KW-0067">ATP-binding</keyword>
<dbReference type="FunFam" id="3.40.50.300:FF:000016">
    <property type="entry name" value="Oligopeptide ABC transporter ATP-binding component"/>
    <property type="match status" value="1"/>
</dbReference>
<keyword evidence="2" id="KW-0813">Transport</keyword>
<sequence>MTALLETKHLTKRFPTPDGRELTACDAISLTIAPGETLGIVGESGCGKSTLARMLLKLTPPSSGQILLHGRDITASKGEARRQERRAVQMVFQDPTRAFNPRMRVRDILCEPMDNFGLIDRARRDEAARWLLRLVELPEDFASRYPHSMSGGQRQRIGIARALAVEPELIVMDEATAALDVSVQKELLAVVSRIQKRGRIAIAFICHDLALVKQFCDRAAVMYLGNIVETLPAGALPEAARHPYTKSLIAAIFDVAMDFSRPIATIPGEVPSAVDRPRGCPFADRCPDCFDVCRRDKPVLTEIAPGHTCACHQVTCHRVAHA</sequence>
<dbReference type="Proteomes" id="UP000004754">
    <property type="component" value="Unassembled WGS sequence"/>
</dbReference>
<dbReference type="InterPro" id="IPR013563">
    <property type="entry name" value="Oligopep_ABC_C"/>
</dbReference>
<dbReference type="SMART" id="SM00382">
    <property type="entry name" value="AAA"/>
    <property type="match status" value="1"/>
</dbReference>
<protein>
    <submittedName>
        <fullName evidence="6">ABC transporter, ATP-binding protein</fullName>
    </submittedName>
</protein>
<dbReference type="GO" id="GO:0055085">
    <property type="term" value="P:transmembrane transport"/>
    <property type="evidence" value="ECO:0007669"/>
    <property type="project" value="UniProtKB-ARBA"/>
</dbReference>
<name>E6MH94_9FIRM</name>
<comment type="caution">
    <text evidence="6">The sequence shown here is derived from an EMBL/GenBank/DDBJ whole genome shotgun (WGS) entry which is preliminary data.</text>
</comment>
<dbReference type="CDD" id="cd03257">
    <property type="entry name" value="ABC_NikE_OppD_transporters"/>
    <property type="match status" value="1"/>
</dbReference>
<dbReference type="SUPFAM" id="SSF52540">
    <property type="entry name" value="P-loop containing nucleoside triphosphate hydrolases"/>
    <property type="match status" value="1"/>
</dbReference>
<dbReference type="AlphaFoldDB" id="E6MH94"/>
<feature type="domain" description="ABC transporter" evidence="5">
    <location>
        <begin position="5"/>
        <end position="249"/>
    </location>
</feature>
<organism evidence="6 7">
    <name type="scientific">Pseudoramibacter alactolyticus ATCC 23263</name>
    <dbReference type="NCBI Taxonomy" id="887929"/>
    <lineage>
        <taxon>Bacteria</taxon>
        <taxon>Bacillati</taxon>
        <taxon>Bacillota</taxon>
        <taxon>Clostridia</taxon>
        <taxon>Eubacteriales</taxon>
        <taxon>Eubacteriaceae</taxon>
        <taxon>Pseudoramibacter</taxon>
    </lineage>
</organism>
<evidence type="ECO:0000313" key="6">
    <source>
        <dbReference type="EMBL" id="EFV01984.1"/>
    </source>
</evidence>
<evidence type="ECO:0000256" key="1">
    <source>
        <dbReference type="ARBA" id="ARBA00005417"/>
    </source>
</evidence>
<dbReference type="PROSITE" id="PS50893">
    <property type="entry name" value="ABC_TRANSPORTER_2"/>
    <property type="match status" value="1"/>
</dbReference>
<keyword evidence="3" id="KW-0547">Nucleotide-binding</keyword>
<proteinExistence type="inferred from homology"/>
<dbReference type="RefSeq" id="WP_006598801.1">
    <property type="nucleotide sequence ID" value="NZ_GL622359.1"/>
</dbReference>
<evidence type="ECO:0000256" key="3">
    <source>
        <dbReference type="ARBA" id="ARBA00022741"/>
    </source>
</evidence>
<dbReference type="eggNOG" id="COG4608">
    <property type="taxonomic scope" value="Bacteria"/>
</dbReference>
<comment type="similarity">
    <text evidence="1">Belongs to the ABC transporter superfamily.</text>
</comment>
<dbReference type="GO" id="GO:0016887">
    <property type="term" value="F:ATP hydrolysis activity"/>
    <property type="evidence" value="ECO:0007669"/>
    <property type="project" value="InterPro"/>
</dbReference>
<evidence type="ECO:0000259" key="5">
    <source>
        <dbReference type="PROSITE" id="PS50893"/>
    </source>
</evidence>
<dbReference type="OrthoDB" id="9809450at2"/>
<reference evidence="6 7" key="1">
    <citation type="submission" date="2010-12" db="EMBL/GenBank/DDBJ databases">
        <authorList>
            <person name="Muzny D."/>
            <person name="Qin X."/>
            <person name="Deng J."/>
            <person name="Jiang H."/>
            <person name="Liu Y."/>
            <person name="Qu J."/>
            <person name="Song X.-Z."/>
            <person name="Zhang L."/>
            <person name="Thornton R."/>
            <person name="Coyle M."/>
            <person name="Francisco L."/>
            <person name="Jackson L."/>
            <person name="Javaid M."/>
            <person name="Korchina V."/>
            <person name="Kovar C."/>
            <person name="Mata R."/>
            <person name="Mathew T."/>
            <person name="Ngo R."/>
            <person name="Nguyen L."/>
            <person name="Nguyen N."/>
            <person name="Okwuonu G."/>
            <person name="Ongeri F."/>
            <person name="Pham C."/>
            <person name="Simmons D."/>
            <person name="Wilczek-Boney K."/>
            <person name="Hale W."/>
            <person name="Jakkamsetti A."/>
            <person name="Pham P."/>
            <person name="Ruth R."/>
            <person name="San Lucas F."/>
            <person name="Warren J."/>
            <person name="Zhang J."/>
            <person name="Zhao Z."/>
            <person name="Zhou C."/>
            <person name="Zhu D."/>
            <person name="Lee S."/>
            <person name="Bess C."/>
            <person name="Blankenburg K."/>
            <person name="Forbes L."/>
            <person name="Fu Q."/>
            <person name="Gubbala S."/>
            <person name="Hirani K."/>
            <person name="Jayaseelan J.C."/>
            <person name="Lara F."/>
            <person name="Munidasa M."/>
            <person name="Palculict T."/>
            <person name="Patil S."/>
            <person name="Pu L.-L."/>
            <person name="Saada N."/>
            <person name="Tang L."/>
            <person name="Weissenberger G."/>
            <person name="Zhu Y."/>
            <person name="Hemphill L."/>
            <person name="Shang Y."/>
            <person name="Youmans B."/>
            <person name="Ayvaz T."/>
            <person name="Ross M."/>
            <person name="Santibanez J."/>
            <person name="Aqrawi P."/>
            <person name="Gross S."/>
            <person name="Joshi V."/>
            <person name="Fowler G."/>
            <person name="Nazareth L."/>
            <person name="Reid J."/>
            <person name="Worley K."/>
            <person name="Petrosino J."/>
            <person name="Highlander S."/>
            <person name="Gibbs R."/>
        </authorList>
    </citation>
    <scope>NUCLEOTIDE SEQUENCE [LARGE SCALE GENOMIC DNA]</scope>
    <source>
        <strain evidence="6 7">ATCC 23263</strain>
    </source>
</reference>
<dbReference type="InterPro" id="IPR027417">
    <property type="entry name" value="P-loop_NTPase"/>
</dbReference>
<dbReference type="HOGENOM" id="CLU_000604_1_23_9"/>
<dbReference type="Pfam" id="PF08352">
    <property type="entry name" value="oligo_HPY"/>
    <property type="match status" value="1"/>
</dbReference>
<dbReference type="NCBIfam" id="TIGR01727">
    <property type="entry name" value="oligo_HPY"/>
    <property type="match status" value="1"/>
</dbReference>
<dbReference type="Gene3D" id="3.40.50.300">
    <property type="entry name" value="P-loop containing nucleotide triphosphate hydrolases"/>
    <property type="match status" value="1"/>
</dbReference>